<protein>
    <submittedName>
        <fullName evidence="1">Uncharacterized protein</fullName>
    </submittedName>
</protein>
<evidence type="ECO:0000313" key="1">
    <source>
        <dbReference type="EMBL" id="KAI3665811.1"/>
    </source>
</evidence>
<dbReference type="Proteomes" id="UP001055879">
    <property type="component" value="Linkage Group LG18"/>
</dbReference>
<dbReference type="EMBL" id="CM042064">
    <property type="protein sequence ID" value="KAI3665811.1"/>
    <property type="molecule type" value="Genomic_DNA"/>
</dbReference>
<reference evidence="2" key="1">
    <citation type="journal article" date="2022" name="Mol. Ecol. Resour.">
        <title>The genomes of chicory, endive, great burdock and yacon provide insights into Asteraceae palaeo-polyploidization history and plant inulin production.</title>
        <authorList>
            <person name="Fan W."/>
            <person name="Wang S."/>
            <person name="Wang H."/>
            <person name="Wang A."/>
            <person name="Jiang F."/>
            <person name="Liu H."/>
            <person name="Zhao H."/>
            <person name="Xu D."/>
            <person name="Zhang Y."/>
        </authorList>
    </citation>
    <scope>NUCLEOTIDE SEQUENCE [LARGE SCALE GENOMIC DNA]</scope>
    <source>
        <strain evidence="2">cv. Niubang</strain>
    </source>
</reference>
<organism evidence="1 2">
    <name type="scientific">Arctium lappa</name>
    <name type="common">Greater burdock</name>
    <name type="synonym">Lappa major</name>
    <dbReference type="NCBI Taxonomy" id="4217"/>
    <lineage>
        <taxon>Eukaryota</taxon>
        <taxon>Viridiplantae</taxon>
        <taxon>Streptophyta</taxon>
        <taxon>Embryophyta</taxon>
        <taxon>Tracheophyta</taxon>
        <taxon>Spermatophyta</taxon>
        <taxon>Magnoliopsida</taxon>
        <taxon>eudicotyledons</taxon>
        <taxon>Gunneridae</taxon>
        <taxon>Pentapetalae</taxon>
        <taxon>asterids</taxon>
        <taxon>campanulids</taxon>
        <taxon>Asterales</taxon>
        <taxon>Asteraceae</taxon>
        <taxon>Carduoideae</taxon>
        <taxon>Cardueae</taxon>
        <taxon>Arctiinae</taxon>
        <taxon>Arctium</taxon>
    </lineage>
</organism>
<proteinExistence type="predicted"/>
<gene>
    <name evidence="1" type="ORF">L6452_44446</name>
</gene>
<comment type="caution">
    <text evidence="1">The sequence shown here is derived from an EMBL/GenBank/DDBJ whole genome shotgun (WGS) entry which is preliminary data.</text>
</comment>
<keyword evidence="2" id="KW-1185">Reference proteome</keyword>
<sequence>MATHGSSTFTCVTILLLSSLIVATMINRCNGFLASSNPFADWCNGTMGAECLTSLVEDDEEFLMDTEEHRRILQGGNNYISYNGLQSQKPFCNKNGCAGNKLYSPGRKCTMEHGCH</sequence>
<accession>A0ACB8XFX1</accession>
<reference evidence="1 2" key="2">
    <citation type="journal article" date="2022" name="Mol. Ecol. Resour.">
        <title>The genomes of chicory, endive, great burdock and yacon provide insights into Asteraceae paleo-polyploidization history and plant inulin production.</title>
        <authorList>
            <person name="Fan W."/>
            <person name="Wang S."/>
            <person name="Wang H."/>
            <person name="Wang A."/>
            <person name="Jiang F."/>
            <person name="Liu H."/>
            <person name="Zhao H."/>
            <person name="Xu D."/>
            <person name="Zhang Y."/>
        </authorList>
    </citation>
    <scope>NUCLEOTIDE SEQUENCE [LARGE SCALE GENOMIC DNA]</scope>
    <source>
        <strain evidence="2">cv. Niubang</strain>
    </source>
</reference>
<evidence type="ECO:0000313" key="2">
    <source>
        <dbReference type="Proteomes" id="UP001055879"/>
    </source>
</evidence>
<name>A0ACB8XFX1_ARCLA</name>